<sequence length="126" mass="14207">MSASKRVLIAEDSSVIQNLARKILEFQHYDITAVKNGEQVLQILEKEDFSILLLDINMPIMDGMECVRRVRALPDSTKANVPIVAITGNAKNYTEEEFKTAGFNDVLVKPLNFDRLVEVVNQLTDK</sequence>
<name>A0A6L9LA10_9BACT</name>
<feature type="modified residue" description="4-aspartylphosphate" evidence="3">
    <location>
        <position position="55"/>
    </location>
</feature>
<dbReference type="AlphaFoldDB" id="A0A6L9LA10"/>
<proteinExistence type="predicted"/>
<dbReference type="SMART" id="SM00448">
    <property type="entry name" value="REC"/>
    <property type="match status" value="1"/>
</dbReference>
<evidence type="ECO:0000313" key="6">
    <source>
        <dbReference type="Proteomes" id="UP000474175"/>
    </source>
</evidence>
<evidence type="ECO:0000256" key="1">
    <source>
        <dbReference type="ARBA" id="ARBA00022553"/>
    </source>
</evidence>
<keyword evidence="2" id="KW-0902">Two-component regulatory system</keyword>
<dbReference type="PANTHER" id="PTHR45339:SF1">
    <property type="entry name" value="HYBRID SIGNAL TRANSDUCTION HISTIDINE KINASE J"/>
    <property type="match status" value="1"/>
</dbReference>
<dbReference type="GO" id="GO:0000160">
    <property type="term" value="P:phosphorelay signal transduction system"/>
    <property type="evidence" value="ECO:0007669"/>
    <property type="project" value="UniProtKB-KW"/>
</dbReference>
<evidence type="ECO:0000313" key="5">
    <source>
        <dbReference type="EMBL" id="NDU95238.1"/>
    </source>
</evidence>
<keyword evidence="1 3" id="KW-0597">Phosphoprotein</keyword>
<evidence type="ECO:0000256" key="2">
    <source>
        <dbReference type="ARBA" id="ARBA00023012"/>
    </source>
</evidence>
<protein>
    <submittedName>
        <fullName evidence="5">Response regulator</fullName>
    </submittedName>
</protein>
<dbReference type="Gene3D" id="3.40.50.2300">
    <property type="match status" value="1"/>
</dbReference>
<gene>
    <name evidence="5" type="ORF">GK108_10180</name>
</gene>
<feature type="domain" description="Response regulatory" evidence="4">
    <location>
        <begin position="6"/>
        <end position="124"/>
    </location>
</feature>
<evidence type="ECO:0000259" key="4">
    <source>
        <dbReference type="PROSITE" id="PS50110"/>
    </source>
</evidence>
<dbReference type="CDD" id="cd17546">
    <property type="entry name" value="REC_hyHK_CKI1_RcsC-like"/>
    <property type="match status" value="1"/>
</dbReference>
<dbReference type="Pfam" id="PF00072">
    <property type="entry name" value="Response_reg"/>
    <property type="match status" value="1"/>
</dbReference>
<dbReference type="EMBL" id="JAAFZH010000003">
    <property type="protein sequence ID" value="NDU95238.1"/>
    <property type="molecule type" value="Genomic_DNA"/>
</dbReference>
<dbReference type="InterPro" id="IPR011006">
    <property type="entry name" value="CheY-like_superfamily"/>
</dbReference>
<accession>A0A6L9LA10</accession>
<dbReference type="Proteomes" id="UP000474175">
    <property type="component" value="Unassembled WGS sequence"/>
</dbReference>
<dbReference type="PANTHER" id="PTHR45339">
    <property type="entry name" value="HYBRID SIGNAL TRANSDUCTION HISTIDINE KINASE J"/>
    <property type="match status" value="1"/>
</dbReference>
<keyword evidence="6" id="KW-1185">Reference proteome</keyword>
<comment type="caution">
    <text evidence="5">The sequence shown here is derived from an EMBL/GenBank/DDBJ whole genome shotgun (WGS) entry which is preliminary data.</text>
</comment>
<dbReference type="SUPFAM" id="SSF52172">
    <property type="entry name" value="CheY-like"/>
    <property type="match status" value="1"/>
</dbReference>
<organism evidence="5 6">
    <name type="scientific">Spirosoma terrae</name>
    <dbReference type="NCBI Taxonomy" id="1968276"/>
    <lineage>
        <taxon>Bacteria</taxon>
        <taxon>Pseudomonadati</taxon>
        <taxon>Bacteroidota</taxon>
        <taxon>Cytophagia</taxon>
        <taxon>Cytophagales</taxon>
        <taxon>Cytophagaceae</taxon>
        <taxon>Spirosoma</taxon>
    </lineage>
</organism>
<evidence type="ECO:0000256" key="3">
    <source>
        <dbReference type="PROSITE-ProRule" id="PRU00169"/>
    </source>
</evidence>
<dbReference type="InterPro" id="IPR001789">
    <property type="entry name" value="Sig_transdc_resp-reg_receiver"/>
</dbReference>
<dbReference type="RefSeq" id="WP_163946783.1">
    <property type="nucleotide sequence ID" value="NZ_JAAFZH010000003.1"/>
</dbReference>
<dbReference type="PROSITE" id="PS50110">
    <property type="entry name" value="RESPONSE_REGULATORY"/>
    <property type="match status" value="1"/>
</dbReference>
<reference evidence="5 6" key="1">
    <citation type="submission" date="2020-02" db="EMBL/GenBank/DDBJ databases">
        <title>Draft genome sequence of two Spirosoma agri KCTC 52727 and Spirosoma terrae KCTC 52035.</title>
        <authorList>
            <person name="Rojas J."/>
            <person name="Ambika Manirajan B."/>
            <person name="Suarez C."/>
            <person name="Ratering S."/>
            <person name="Schnell S."/>
        </authorList>
    </citation>
    <scope>NUCLEOTIDE SEQUENCE [LARGE SCALE GENOMIC DNA]</scope>
    <source>
        <strain evidence="5 6">KCTC 52035</strain>
    </source>
</reference>